<dbReference type="OrthoDB" id="4927525at2759"/>
<feature type="non-terminal residue" evidence="1">
    <location>
        <position position="1"/>
    </location>
</feature>
<sequence>LSQRSYIDKLVQPYQIQTVGNYPEVPRNPYHELKPFDGQADEDTKRLYQRKVGSVLYAAITSRPDVAEAVCRLAQYICAGGKTQLLKH</sequence>
<dbReference type="InParanoid" id="A0A1Y2EKZ0"/>
<gene>
    <name evidence="1" type="ORF">BCR38DRAFT_419191</name>
</gene>
<protein>
    <submittedName>
        <fullName evidence="1">Uncharacterized protein</fullName>
    </submittedName>
</protein>
<dbReference type="GeneID" id="63775504"/>
<accession>A0A1Y2EKZ0</accession>
<evidence type="ECO:0000313" key="1">
    <source>
        <dbReference type="EMBL" id="ORY72191.1"/>
    </source>
</evidence>
<comment type="caution">
    <text evidence="1">The sequence shown here is derived from an EMBL/GenBank/DDBJ whole genome shotgun (WGS) entry which is preliminary data.</text>
</comment>
<dbReference type="EMBL" id="MCFJ01000001">
    <property type="protein sequence ID" value="ORY72191.1"/>
    <property type="molecule type" value="Genomic_DNA"/>
</dbReference>
<proteinExistence type="predicted"/>
<name>A0A1Y2EKZ0_9PEZI</name>
<dbReference type="RefSeq" id="XP_040721783.1">
    <property type="nucleotide sequence ID" value="XM_040859292.1"/>
</dbReference>
<keyword evidence="2" id="KW-1185">Reference proteome</keyword>
<evidence type="ECO:0000313" key="2">
    <source>
        <dbReference type="Proteomes" id="UP000193689"/>
    </source>
</evidence>
<organism evidence="1 2">
    <name type="scientific">Pseudomassariella vexata</name>
    <dbReference type="NCBI Taxonomy" id="1141098"/>
    <lineage>
        <taxon>Eukaryota</taxon>
        <taxon>Fungi</taxon>
        <taxon>Dikarya</taxon>
        <taxon>Ascomycota</taxon>
        <taxon>Pezizomycotina</taxon>
        <taxon>Sordariomycetes</taxon>
        <taxon>Xylariomycetidae</taxon>
        <taxon>Amphisphaeriales</taxon>
        <taxon>Pseudomassariaceae</taxon>
        <taxon>Pseudomassariella</taxon>
    </lineage>
</organism>
<dbReference type="AlphaFoldDB" id="A0A1Y2EKZ0"/>
<dbReference type="Proteomes" id="UP000193689">
    <property type="component" value="Unassembled WGS sequence"/>
</dbReference>
<dbReference type="STRING" id="1141098.A0A1Y2EKZ0"/>
<reference evidence="1 2" key="1">
    <citation type="submission" date="2016-07" db="EMBL/GenBank/DDBJ databases">
        <title>Pervasive Adenine N6-methylation of Active Genes in Fungi.</title>
        <authorList>
            <consortium name="DOE Joint Genome Institute"/>
            <person name="Mondo S.J."/>
            <person name="Dannebaum R.O."/>
            <person name="Kuo R.C."/>
            <person name="Labutti K."/>
            <person name="Haridas S."/>
            <person name="Kuo A."/>
            <person name="Salamov A."/>
            <person name="Ahrendt S.R."/>
            <person name="Lipzen A."/>
            <person name="Sullivan W."/>
            <person name="Andreopoulos W.B."/>
            <person name="Clum A."/>
            <person name="Lindquist E."/>
            <person name="Daum C."/>
            <person name="Ramamoorthy G.K."/>
            <person name="Gryganskyi A."/>
            <person name="Culley D."/>
            <person name="Magnuson J.K."/>
            <person name="James T.Y."/>
            <person name="O'Malley M.A."/>
            <person name="Stajich J.E."/>
            <person name="Spatafora J.W."/>
            <person name="Visel A."/>
            <person name="Grigoriev I.V."/>
        </authorList>
    </citation>
    <scope>NUCLEOTIDE SEQUENCE [LARGE SCALE GENOMIC DNA]</scope>
    <source>
        <strain evidence="1 2">CBS 129021</strain>
    </source>
</reference>